<evidence type="ECO:0000256" key="6">
    <source>
        <dbReference type="SAM" id="MobiDB-lite"/>
    </source>
</evidence>
<evidence type="ECO:0000313" key="9">
    <source>
        <dbReference type="EMBL" id="MCC2222318.1"/>
    </source>
</evidence>
<dbReference type="AlphaFoldDB" id="A0AAE3E4X2"/>
<dbReference type="EMBL" id="JAJEQN010000032">
    <property type="protein sequence ID" value="MCC2222318.1"/>
    <property type="molecule type" value="Genomic_DNA"/>
</dbReference>
<evidence type="ECO:0000256" key="5">
    <source>
        <dbReference type="HAMAP-Rule" id="MF_01114"/>
    </source>
</evidence>
<evidence type="ECO:0000259" key="8">
    <source>
        <dbReference type="Pfam" id="PF21982"/>
    </source>
</evidence>
<proteinExistence type="inferred from homology"/>
<dbReference type="Gene3D" id="1.10.10.10">
    <property type="entry name" value="Winged helix-like DNA-binding domain superfamily/Winged helix DNA-binding domain"/>
    <property type="match status" value="1"/>
</dbReference>
<feature type="domain" description="RecX first three-helical" evidence="8">
    <location>
        <begin position="36"/>
        <end position="72"/>
    </location>
</feature>
<accession>A0AAE3E4X2</accession>
<protein>
    <recommendedName>
        <fullName evidence="3 5">Regulatory protein RecX</fullName>
    </recommendedName>
</protein>
<dbReference type="InterPro" id="IPR003783">
    <property type="entry name" value="Regulatory_RecX"/>
</dbReference>
<dbReference type="GO" id="GO:0005737">
    <property type="term" value="C:cytoplasm"/>
    <property type="evidence" value="ECO:0007669"/>
    <property type="project" value="UniProtKB-SubCell"/>
</dbReference>
<evidence type="ECO:0000256" key="4">
    <source>
        <dbReference type="ARBA" id="ARBA00022490"/>
    </source>
</evidence>
<keyword evidence="10" id="KW-1185">Reference proteome</keyword>
<organism evidence="9 10">
    <name type="scientific">Anthropogastromicrobium aceti</name>
    <dbReference type="NCBI Taxonomy" id="2981768"/>
    <lineage>
        <taxon>Bacteria</taxon>
        <taxon>Bacillati</taxon>
        <taxon>Bacillota</taxon>
        <taxon>Clostridia</taxon>
        <taxon>Lachnospirales</taxon>
        <taxon>Lachnospiraceae</taxon>
        <taxon>Anthropogastromicrobium</taxon>
    </lineage>
</organism>
<evidence type="ECO:0000256" key="2">
    <source>
        <dbReference type="ARBA" id="ARBA00009695"/>
    </source>
</evidence>
<evidence type="ECO:0000259" key="7">
    <source>
        <dbReference type="Pfam" id="PF02631"/>
    </source>
</evidence>
<dbReference type="InterPro" id="IPR036388">
    <property type="entry name" value="WH-like_DNA-bd_sf"/>
</dbReference>
<reference evidence="9 10" key="1">
    <citation type="submission" date="2021-10" db="EMBL/GenBank/DDBJ databases">
        <title>Anaerobic single-cell dispensing facilitates the cultivation of human gut bacteria.</title>
        <authorList>
            <person name="Afrizal A."/>
        </authorList>
    </citation>
    <scope>NUCLEOTIDE SEQUENCE [LARGE SCALE GENOMIC DNA]</scope>
    <source>
        <strain evidence="9 10">CLA-AA-H224</strain>
    </source>
</reference>
<dbReference type="Pfam" id="PF21982">
    <property type="entry name" value="RecX_HTH1"/>
    <property type="match status" value="1"/>
</dbReference>
<dbReference type="Proteomes" id="UP001198200">
    <property type="component" value="Unassembled WGS sequence"/>
</dbReference>
<evidence type="ECO:0000256" key="1">
    <source>
        <dbReference type="ARBA" id="ARBA00004496"/>
    </source>
</evidence>
<sequence length="184" mass="21599">MKQWETSELYREVKSRPSEDGSLPFQKDSAGFNTEARRRCLHLLEYSPRTVYQLKKRLMDDGFSAEQTDDAIRYAESFGYVDDGNYAMEYVRTGCQKKSRRQLYMQLSSRGVDKESIEDALEAYADEQENTVRRLARKRLMQKPPRTEEDFLKAVKSLVSKGFPYEMAKRAVWELRDEYGSTNK</sequence>
<name>A0AAE3E4X2_9FIRM</name>
<feature type="domain" description="RecX second three-helical" evidence="7">
    <location>
        <begin position="82"/>
        <end position="121"/>
    </location>
</feature>
<dbReference type="Pfam" id="PF02631">
    <property type="entry name" value="RecX_HTH2"/>
    <property type="match status" value="1"/>
</dbReference>
<feature type="compositionally biased region" description="Basic and acidic residues" evidence="6">
    <location>
        <begin position="8"/>
        <end position="19"/>
    </location>
</feature>
<evidence type="ECO:0000313" key="10">
    <source>
        <dbReference type="Proteomes" id="UP001198200"/>
    </source>
</evidence>
<comment type="caution">
    <text evidence="9">The sequence shown here is derived from an EMBL/GenBank/DDBJ whole genome shotgun (WGS) entry which is preliminary data.</text>
</comment>
<gene>
    <name evidence="5" type="primary">recX</name>
    <name evidence="9" type="ORF">LKD48_11845</name>
</gene>
<dbReference type="PANTHER" id="PTHR33602:SF1">
    <property type="entry name" value="REGULATORY PROTEIN RECX FAMILY PROTEIN"/>
    <property type="match status" value="1"/>
</dbReference>
<dbReference type="InterPro" id="IPR053924">
    <property type="entry name" value="RecX_HTH_2nd"/>
</dbReference>
<comment type="similarity">
    <text evidence="2 5">Belongs to the RecX family.</text>
</comment>
<comment type="subcellular location">
    <subcellularLocation>
        <location evidence="1 5">Cytoplasm</location>
    </subcellularLocation>
</comment>
<dbReference type="HAMAP" id="MF_01114">
    <property type="entry name" value="RecX"/>
    <property type="match status" value="1"/>
</dbReference>
<dbReference type="PANTHER" id="PTHR33602">
    <property type="entry name" value="REGULATORY PROTEIN RECX FAMILY PROTEIN"/>
    <property type="match status" value="1"/>
</dbReference>
<dbReference type="GO" id="GO:0006282">
    <property type="term" value="P:regulation of DNA repair"/>
    <property type="evidence" value="ECO:0007669"/>
    <property type="project" value="UniProtKB-UniRule"/>
</dbReference>
<dbReference type="InterPro" id="IPR053926">
    <property type="entry name" value="RecX_HTH_1st"/>
</dbReference>
<keyword evidence="4 5" id="KW-0963">Cytoplasm</keyword>
<comment type="function">
    <text evidence="5">Modulates RecA activity.</text>
</comment>
<dbReference type="RefSeq" id="WP_308732093.1">
    <property type="nucleotide sequence ID" value="NZ_JAJEQN010000032.1"/>
</dbReference>
<feature type="region of interest" description="Disordered" evidence="6">
    <location>
        <begin position="1"/>
        <end position="30"/>
    </location>
</feature>
<evidence type="ECO:0000256" key="3">
    <source>
        <dbReference type="ARBA" id="ARBA00018111"/>
    </source>
</evidence>